<dbReference type="AlphaFoldDB" id="A0A182MKQ0"/>
<proteinExistence type="predicted"/>
<protein>
    <submittedName>
        <fullName evidence="1">Uncharacterized protein</fullName>
    </submittedName>
</protein>
<dbReference type="Proteomes" id="UP000075883">
    <property type="component" value="Unassembled WGS sequence"/>
</dbReference>
<reference evidence="2" key="1">
    <citation type="submission" date="2013-09" db="EMBL/GenBank/DDBJ databases">
        <title>The Genome Sequence of Anopheles culicifacies species A.</title>
        <authorList>
            <consortium name="The Broad Institute Genomics Platform"/>
            <person name="Neafsey D.E."/>
            <person name="Besansky N."/>
            <person name="Howell P."/>
            <person name="Walton C."/>
            <person name="Young S.K."/>
            <person name="Zeng Q."/>
            <person name="Gargeya S."/>
            <person name="Fitzgerald M."/>
            <person name="Haas B."/>
            <person name="Abouelleil A."/>
            <person name="Allen A.W."/>
            <person name="Alvarado L."/>
            <person name="Arachchi H.M."/>
            <person name="Berlin A.M."/>
            <person name="Chapman S.B."/>
            <person name="Gainer-Dewar J."/>
            <person name="Goldberg J."/>
            <person name="Griggs A."/>
            <person name="Gujja S."/>
            <person name="Hansen M."/>
            <person name="Howarth C."/>
            <person name="Imamovic A."/>
            <person name="Ireland A."/>
            <person name="Larimer J."/>
            <person name="McCowan C."/>
            <person name="Murphy C."/>
            <person name="Pearson M."/>
            <person name="Poon T.W."/>
            <person name="Priest M."/>
            <person name="Roberts A."/>
            <person name="Saif S."/>
            <person name="Shea T."/>
            <person name="Sisk P."/>
            <person name="Sykes S."/>
            <person name="Wortman J."/>
            <person name="Nusbaum C."/>
            <person name="Birren B."/>
        </authorList>
    </citation>
    <scope>NUCLEOTIDE SEQUENCE [LARGE SCALE GENOMIC DNA]</scope>
    <source>
        <strain evidence="2">A-37</strain>
    </source>
</reference>
<reference evidence="1" key="2">
    <citation type="submission" date="2020-05" db="UniProtKB">
        <authorList>
            <consortium name="EnsemblMetazoa"/>
        </authorList>
    </citation>
    <scope>IDENTIFICATION</scope>
    <source>
        <strain evidence="1">A-37</strain>
    </source>
</reference>
<dbReference type="VEuPathDB" id="VectorBase:ACUA020639"/>
<keyword evidence="2" id="KW-1185">Reference proteome</keyword>
<dbReference type="EnsemblMetazoa" id="ACUA020639-RA">
    <property type="protein sequence ID" value="ACUA020639-PA"/>
    <property type="gene ID" value="ACUA020639"/>
</dbReference>
<dbReference type="EMBL" id="AXCM01008418">
    <property type="status" value="NOT_ANNOTATED_CDS"/>
    <property type="molecule type" value="Genomic_DNA"/>
</dbReference>
<sequence>MKANKYKTQTKVGRSGDSWKWTQICISPALRNVVDDDDDDHGGNRTSVVRRGNPCGLRQEKEMHNFRCERAESYTRRSSSSSSCSLSRDIFSTLSALEAGSGSDRLEAGFPLALVPRHAVAPVHSRFRGMHLVGTIGLPDVLQFAFAKGDRKMQLRY</sequence>
<accession>A0A182MKQ0</accession>
<organism evidence="1 2">
    <name type="scientific">Anopheles culicifacies</name>
    <dbReference type="NCBI Taxonomy" id="139723"/>
    <lineage>
        <taxon>Eukaryota</taxon>
        <taxon>Metazoa</taxon>
        <taxon>Ecdysozoa</taxon>
        <taxon>Arthropoda</taxon>
        <taxon>Hexapoda</taxon>
        <taxon>Insecta</taxon>
        <taxon>Pterygota</taxon>
        <taxon>Neoptera</taxon>
        <taxon>Endopterygota</taxon>
        <taxon>Diptera</taxon>
        <taxon>Nematocera</taxon>
        <taxon>Culicoidea</taxon>
        <taxon>Culicidae</taxon>
        <taxon>Anophelinae</taxon>
        <taxon>Anopheles</taxon>
        <taxon>culicifacies species complex</taxon>
    </lineage>
</organism>
<evidence type="ECO:0000313" key="2">
    <source>
        <dbReference type="Proteomes" id="UP000075883"/>
    </source>
</evidence>
<evidence type="ECO:0000313" key="1">
    <source>
        <dbReference type="EnsemblMetazoa" id="ACUA020639-PA"/>
    </source>
</evidence>
<name>A0A182MKQ0_9DIPT</name>